<keyword evidence="5" id="KW-1185">Reference proteome</keyword>
<dbReference type="InterPro" id="IPR006047">
    <property type="entry name" value="GH13_cat_dom"/>
</dbReference>
<dbReference type="Pfam" id="PF02922">
    <property type="entry name" value="CBM_48"/>
    <property type="match status" value="1"/>
</dbReference>
<feature type="signal peptide" evidence="2">
    <location>
        <begin position="1"/>
        <end position="33"/>
    </location>
</feature>
<proteinExistence type="inferred from homology"/>
<dbReference type="GO" id="GO:0005975">
    <property type="term" value="P:carbohydrate metabolic process"/>
    <property type="evidence" value="ECO:0007669"/>
    <property type="project" value="InterPro"/>
</dbReference>
<evidence type="ECO:0000256" key="1">
    <source>
        <dbReference type="ARBA" id="ARBA00008061"/>
    </source>
</evidence>
<evidence type="ECO:0000256" key="2">
    <source>
        <dbReference type="SAM" id="SignalP"/>
    </source>
</evidence>
<dbReference type="Gene3D" id="3.20.20.80">
    <property type="entry name" value="Glycosidases"/>
    <property type="match status" value="1"/>
</dbReference>
<dbReference type="InterPro" id="IPR013783">
    <property type="entry name" value="Ig-like_fold"/>
</dbReference>
<dbReference type="InterPro" id="IPR017853">
    <property type="entry name" value="GH"/>
</dbReference>
<dbReference type="SUPFAM" id="SSF51445">
    <property type="entry name" value="(Trans)glycosidases"/>
    <property type="match status" value="1"/>
</dbReference>
<dbReference type="InterPro" id="IPR014756">
    <property type="entry name" value="Ig_E-set"/>
</dbReference>
<dbReference type="InterPro" id="IPR004193">
    <property type="entry name" value="Glyco_hydro_13_N"/>
</dbReference>
<dbReference type="Proteomes" id="UP000218689">
    <property type="component" value="Unassembled WGS sequence"/>
</dbReference>
<keyword evidence="2" id="KW-0732">Signal</keyword>
<feature type="domain" description="Glycosyl hydrolase family 13 catalytic" evidence="3">
    <location>
        <begin position="245"/>
        <end position="628"/>
    </location>
</feature>
<comment type="caution">
    <text evidence="4">The sequence shown here is derived from an EMBL/GenBank/DDBJ whole genome shotgun (WGS) entry which is preliminary data.</text>
</comment>
<comment type="similarity">
    <text evidence="1">Belongs to the glycosyl hydrolase 13 family.</text>
</comment>
<name>A0A224XD77_9LACT</name>
<dbReference type="AlphaFoldDB" id="A0A224XD77"/>
<dbReference type="GO" id="GO:0004553">
    <property type="term" value="F:hydrolase activity, hydrolyzing O-glycosyl compounds"/>
    <property type="evidence" value="ECO:0007669"/>
    <property type="project" value="InterPro"/>
</dbReference>
<dbReference type="Gene3D" id="2.60.40.10">
    <property type="entry name" value="Immunoglobulins"/>
    <property type="match status" value="1"/>
</dbReference>
<gene>
    <name evidence="4" type="ORF">RsY01_1688</name>
</gene>
<dbReference type="Pfam" id="PF00128">
    <property type="entry name" value="Alpha-amylase"/>
    <property type="match status" value="1"/>
</dbReference>
<dbReference type="CDD" id="cd02860">
    <property type="entry name" value="E_set_Pullulanase"/>
    <property type="match status" value="1"/>
</dbReference>
<dbReference type="EMBL" id="BEDT01000004">
    <property type="protein sequence ID" value="GAX48074.1"/>
    <property type="molecule type" value="Genomic_DNA"/>
</dbReference>
<reference evidence="5" key="1">
    <citation type="submission" date="2017-08" db="EMBL/GenBank/DDBJ databases">
        <title>Draft genome sequence of Lactococcus sp. strain Rs-Y01, isolated from the gut of the lower termite Reticulitermes speratus.</title>
        <authorList>
            <person name="Ohkuma M."/>
            <person name="Yuki M."/>
        </authorList>
    </citation>
    <scope>NUCLEOTIDE SEQUENCE [LARGE SCALE GENOMIC DNA]</scope>
    <source>
        <strain evidence="5">Rs-Y01</strain>
    </source>
</reference>
<dbReference type="PANTHER" id="PTHR43002">
    <property type="entry name" value="GLYCOGEN DEBRANCHING ENZYME"/>
    <property type="match status" value="1"/>
</dbReference>
<feature type="chain" id="PRO_5039297167" description="Glycosyl hydrolase family 13 catalytic domain-containing protein" evidence="2">
    <location>
        <begin position="34"/>
        <end position="775"/>
    </location>
</feature>
<evidence type="ECO:0000313" key="5">
    <source>
        <dbReference type="Proteomes" id="UP000218689"/>
    </source>
</evidence>
<organism evidence="4 5">
    <name type="scientific">Pseudolactococcus reticulitermitis</name>
    <dbReference type="NCBI Taxonomy" id="2025039"/>
    <lineage>
        <taxon>Bacteria</taxon>
        <taxon>Bacillati</taxon>
        <taxon>Bacillota</taxon>
        <taxon>Bacilli</taxon>
        <taxon>Lactobacillales</taxon>
        <taxon>Streptococcaceae</taxon>
        <taxon>Pseudolactococcus</taxon>
    </lineage>
</organism>
<protein>
    <recommendedName>
        <fullName evidence="3">Glycosyl hydrolase family 13 catalytic domain-containing protein</fullName>
    </recommendedName>
</protein>
<dbReference type="SMART" id="SM00642">
    <property type="entry name" value="Aamy"/>
    <property type="match status" value="1"/>
</dbReference>
<dbReference type="RefSeq" id="WP_094785109.1">
    <property type="nucleotide sequence ID" value="NZ_BEDT01000004.1"/>
</dbReference>
<evidence type="ECO:0000313" key="4">
    <source>
        <dbReference type="EMBL" id="GAX48074.1"/>
    </source>
</evidence>
<dbReference type="OrthoDB" id="9761875at2"/>
<evidence type="ECO:0000259" key="3">
    <source>
        <dbReference type="SMART" id="SM00642"/>
    </source>
</evidence>
<dbReference type="CDD" id="cd11341">
    <property type="entry name" value="AmyAc_Pullulanase_LD-like"/>
    <property type="match status" value="1"/>
</dbReference>
<sequence>MVNQFKKINRKIKIAAISLLSLGLLGTFSGVQPHVPIASPFPAEFSLGHANAATLSNTYATAANADLKTATTSNYFAPFDAKWAYTAGDLGANYTTSGTTLKVWAPTATSVKVISYGKSGSNATAPQVATYTMTRGTVANPSDLTKNTIGVWAVTMPGDQNGLVYTYQLTFGNGTISDYAGNYGAVNGTSTTMTTQDPYSIATVSGGLRSVVVSPASVTPSGFAVKQGTEATWRQASSTQAVIDEIHIKNFTNSPTSGVTPAYSGKFLGVAQTGTTNPNTGLTTGLSYEKALGVNYLQILPMYDFASISDTGLASPTFPSVYNWGYDPLNYNVPEGSYATSVTNPNTRLNEMKTMVQAIHNQGMGVVMDVVYNHVYDQATSSFEKTQPGYYFRRSSTTGCGNDTATNHLMFRQFILNSIKYYTLNYGIDGYRFDIMASFDKDTMNAIRAMLNTIDPHILTYGEGWYMGTDVPDDQKVDVSKAVQTPGIGYFNNGERDTIQNFVAGDQNSSGLLLSAIRGSGDGLMQYGTPAQAVNYVECHDGQTISDLEWLYNPYDAQETHEARSELASAINILAAGTTVMQNGQEFNMSRYVNVSGNPALATIQQAKIESNHDTGLKDIADAQIELARNPYNGVVTLNNTKYFVGDESSNTNWDLASTYAAQVDFLRQLIHFKKANPSFWPDDYSQIYNGTLIQPLRYDSGIVSYIMANGVNKYLVIINASGGSLNFTANDTYYDNSLAGKSILLSSDSHLASGTSLSQAWSLGNYSLALIQLQ</sequence>
<dbReference type="SUPFAM" id="SSF81296">
    <property type="entry name" value="E set domains"/>
    <property type="match status" value="1"/>
</dbReference>
<accession>A0A224XD77</accession>